<evidence type="ECO:0000256" key="6">
    <source>
        <dbReference type="ARBA" id="ARBA00022679"/>
    </source>
</evidence>
<evidence type="ECO:0000256" key="4">
    <source>
        <dbReference type="ARBA" id="ARBA00022475"/>
    </source>
</evidence>
<feature type="domain" description="Histidine kinase" evidence="13">
    <location>
        <begin position="271"/>
        <end position="490"/>
    </location>
</feature>
<dbReference type="PROSITE" id="PS50109">
    <property type="entry name" value="HIS_KIN"/>
    <property type="match status" value="1"/>
</dbReference>
<dbReference type="Gene3D" id="1.10.287.130">
    <property type="match status" value="1"/>
</dbReference>
<dbReference type="Proteomes" id="UP000503004">
    <property type="component" value="Chromosome"/>
</dbReference>
<evidence type="ECO:0000259" key="13">
    <source>
        <dbReference type="PROSITE" id="PS50109"/>
    </source>
</evidence>
<evidence type="ECO:0000256" key="12">
    <source>
        <dbReference type="SAM" id="Phobius"/>
    </source>
</evidence>
<dbReference type="SUPFAM" id="SSF47384">
    <property type="entry name" value="Homodimeric domain of signal transducing histidine kinase"/>
    <property type="match status" value="1"/>
</dbReference>
<dbReference type="InterPro" id="IPR050351">
    <property type="entry name" value="BphY/WalK/GraS-like"/>
</dbReference>
<keyword evidence="16" id="KW-1185">Reference proteome</keyword>
<keyword evidence="11 12" id="KW-0472">Membrane</keyword>
<dbReference type="InterPro" id="IPR004358">
    <property type="entry name" value="Sig_transdc_His_kin-like_C"/>
</dbReference>
<gene>
    <name evidence="15" type="ORF">GNH96_11710</name>
</gene>
<keyword evidence="4" id="KW-1003">Cell membrane</keyword>
<dbReference type="Pfam" id="PF00672">
    <property type="entry name" value="HAMP"/>
    <property type="match status" value="1"/>
</dbReference>
<keyword evidence="6" id="KW-0808">Transferase</keyword>
<keyword evidence="5" id="KW-0597">Phosphoprotein</keyword>
<evidence type="ECO:0000259" key="14">
    <source>
        <dbReference type="PROSITE" id="PS50885"/>
    </source>
</evidence>
<dbReference type="Pfam" id="PF00512">
    <property type="entry name" value="HisKA"/>
    <property type="match status" value="1"/>
</dbReference>
<evidence type="ECO:0000256" key="10">
    <source>
        <dbReference type="ARBA" id="ARBA00023012"/>
    </source>
</evidence>
<dbReference type="InterPro" id="IPR003661">
    <property type="entry name" value="HisK_dim/P_dom"/>
</dbReference>
<sequence length="490" mass="53949">MKFRSLYSRIALTFAALVLLFGGLCGGLDLVAAKNHQQEIIQRLSRGLAEHIASHWPLSKGEGFDGKAVSELFHMLMIVNPSIELYLLDAKGAILAYDAPPGRVRLKEVSLAPLRGLFGGDALPVKGDNPRHPDRREIFSATPLNRDGQIIGYLYIVLAGDEYQRLAEDVWQGHVFQSVMWTGAGALLLTLVAGLGLFSLVTRRLDALTRTIAAFDDASFSGTLQLDGALQSSPDEIGRLAATFSRMAERIAAQVQHIKSQDTLRREMVANVSHDLRTPLTSMQGYLETMLRKSDRLSPAERQQYLEVAVRQSRRVAHLAQELFELAKLECEEVRPSLERFSLQELVQDVAQKFELAADAKGVRIAARFRDRIPLVYADIAMIERVLTNLIDNALRHTPEGGQIDLTLRREAGDRVTVRVEDSGAGIASELLPSLFERDSPLRRDSGRHMGGGLGLLISKRMLELHGSTIEALSGEGRGAVFTFSLAAPA</sequence>
<evidence type="ECO:0000256" key="9">
    <source>
        <dbReference type="ARBA" id="ARBA00022840"/>
    </source>
</evidence>
<dbReference type="SMART" id="SM00304">
    <property type="entry name" value="HAMP"/>
    <property type="match status" value="1"/>
</dbReference>
<dbReference type="GO" id="GO:0000155">
    <property type="term" value="F:phosphorelay sensor kinase activity"/>
    <property type="evidence" value="ECO:0007669"/>
    <property type="project" value="InterPro"/>
</dbReference>
<accession>A0A858QA68</accession>
<evidence type="ECO:0000256" key="2">
    <source>
        <dbReference type="ARBA" id="ARBA00004236"/>
    </source>
</evidence>
<keyword evidence="8" id="KW-0418">Kinase</keyword>
<dbReference type="EMBL" id="CP046565">
    <property type="protein sequence ID" value="QJD30576.1"/>
    <property type="molecule type" value="Genomic_DNA"/>
</dbReference>
<dbReference type="CDD" id="cd00075">
    <property type="entry name" value="HATPase"/>
    <property type="match status" value="1"/>
</dbReference>
<reference evidence="16" key="1">
    <citation type="submission" date="2019-12" db="EMBL/GenBank/DDBJ databases">
        <authorList>
            <person name="Awala S.I."/>
            <person name="Rhee S.K."/>
        </authorList>
    </citation>
    <scope>NUCLEOTIDE SEQUENCE [LARGE SCALE GENOMIC DNA]</scope>
    <source>
        <strain evidence="16">IM1</strain>
    </source>
</reference>
<evidence type="ECO:0000256" key="8">
    <source>
        <dbReference type="ARBA" id="ARBA00022777"/>
    </source>
</evidence>
<feature type="transmembrane region" description="Helical" evidence="12">
    <location>
        <begin position="179"/>
        <end position="201"/>
    </location>
</feature>
<evidence type="ECO:0000256" key="1">
    <source>
        <dbReference type="ARBA" id="ARBA00000085"/>
    </source>
</evidence>
<dbReference type="InterPro" id="IPR036097">
    <property type="entry name" value="HisK_dim/P_sf"/>
</dbReference>
<dbReference type="PANTHER" id="PTHR42878">
    <property type="entry name" value="TWO-COMPONENT HISTIDINE KINASE"/>
    <property type="match status" value="1"/>
</dbReference>
<dbReference type="PRINTS" id="PR00344">
    <property type="entry name" value="BCTRLSENSOR"/>
</dbReference>
<dbReference type="GO" id="GO:0030295">
    <property type="term" value="F:protein kinase activator activity"/>
    <property type="evidence" value="ECO:0007669"/>
    <property type="project" value="TreeGrafter"/>
</dbReference>
<dbReference type="FunFam" id="1.10.287.130:FF:000008">
    <property type="entry name" value="Two-component sensor histidine kinase"/>
    <property type="match status" value="1"/>
</dbReference>
<comment type="catalytic activity">
    <reaction evidence="1">
        <text>ATP + protein L-histidine = ADP + protein N-phospho-L-histidine.</text>
        <dbReference type="EC" id="2.7.13.3"/>
    </reaction>
</comment>
<evidence type="ECO:0000256" key="3">
    <source>
        <dbReference type="ARBA" id="ARBA00012438"/>
    </source>
</evidence>
<dbReference type="RefSeq" id="WP_169603853.1">
    <property type="nucleotide sequence ID" value="NZ_CP046565.1"/>
</dbReference>
<dbReference type="PANTHER" id="PTHR42878:SF7">
    <property type="entry name" value="SENSOR HISTIDINE KINASE GLRK"/>
    <property type="match status" value="1"/>
</dbReference>
<keyword evidence="9" id="KW-0067">ATP-binding</keyword>
<dbReference type="InterPro" id="IPR003660">
    <property type="entry name" value="HAMP_dom"/>
</dbReference>
<dbReference type="Gene3D" id="6.10.340.10">
    <property type="match status" value="1"/>
</dbReference>
<dbReference type="InterPro" id="IPR036890">
    <property type="entry name" value="HATPase_C_sf"/>
</dbReference>
<dbReference type="KEGG" id="metu:GNH96_11710"/>
<evidence type="ECO:0000256" key="7">
    <source>
        <dbReference type="ARBA" id="ARBA00022741"/>
    </source>
</evidence>
<dbReference type="GO" id="GO:0000156">
    <property type="term" value="F:phosphorelay response regulator activity"/>
    <property type="evidence" value="ECO:0007669"/>
    <property type="project" value="TreeGrafter"/>
</dbReference>
<evidence type="ECO:0000313" key="15">
    <source>
        <dbReference type="EMBL" id="QJD30576.1"/>
    </source>
</evidence>
<dbReference type="Pfam" id="PF02518">
    <property type="entry name" value="HATPase_c"/>
    <property type="match status" value="1"/>
</dbReference>
<dbReference type="SMART" id="SM00387">
    <property type="entry name" value="HATPase_c"/>
    <property type="match status" value="1"/>
</dbReference>
<evidence type="ECO:0000256" key="5">
    <source>
        <dbReference type="ARBA" id="ARBA00022553"/>
    </source>
</evidence>
<keyword evidence="12" id="KW-1133">Transmembrane helix</keyword>
<organism evidence="15 16">
    <name type="scientific">Methylococcus geothermalis</name>
    <dbReference type="NCBI Taxonomy" id="2681310"/>
    <lineage>
        <taxon>Bacteria</taxon>
        <taxon>Pseudomonadati</taxon>
        <taxon>Pseudomonadota</taxon>
        <taxon>Gammaproteobacteria</taxon>
        <taxon>Methylococcales</taxon>
        <taxon>Methylococcaceae</taxon>
        <taxon>Methylococcus</taxon>
    </lineage>
</organism>
<protein>
    <recommendedName>
        <fullName evidence="3">histidine kinase</fullName>
        <ecNumber evidence="3">2.7.13.3</ecNumber>
    </recommendedName>
</protein>
<proteinExistence type="predicted"/>
<dbReference type="EC" id="2.7.13.3" evidence="3"/>
<keyword evidence="12" id="KW-0812">Transmembrane</keyword>
<dbReference type="Gene3D" id="3.30.565.10">
    <property type="entry name" value="Histidine kinase-like ATPase, C-terminal domain"/>
    <property type="match status" value="1"/>
</dbReference>
<comment type="subcellular location">
    <subcellularLocation>
        <location evidence="2">Cell membrane</location>
    </subcellularLocation>
</comment>
<dbReference type="InterPro" id="IPR005467">
    <property type="entry name" value="His_kinase_dom"/>
</dbReference>
<dbReference type="AlphaFoldDB" id="A0A858QA68"/>
<keyword evidence="7" id="KW-0547">Nucleotide-binding</keyword>
<dbReference type="GO" id="GO:0005886">
    <property type="term" value="C:plasma membrane"/>
    <property type="evidence" value="ECO:0007669"/>
    <property type="project" value="UniProtKB-SubCell"/>
</dbReference>
<evidence type="ECO:0000256" key="11">
    <source>
        <dbReference type="ARBA" id="ARBA00023136"/>
    </source>
</evidence>
<dbReference type="CDD" id="cd06225">
    <property type="entry name" value="HAMP"/>
    <property type="match status" value="1"/>
</dbReference>
<evidence type="ECO:0000313" key="16">
    <source>
        <dbReference type="Proteomes" id="UP000503004"/>
    </source>
</evidence>
<dbReference type="InterPro" id="IPR003594">
    <property type="entry name" value="HATPase_dom"/>
</dbReference>
<dbReference type="SMART" id="SM00388">
    <property type="entry name" value="HisKA"/>
    <property type="match status" value="1"/>
</dbReference>
<feature type="domain" description="HAMP" evidence="14">
    <location>
        <begin position="199"/>
        <end position="256"/>
    </location>
</feature>
<dbReference type="CDD" id="cd00082">
    <property type="entry name" value="HisKA"/>
    <property type="match status" value="1"/>
</dbReference>
<dbReference type="GO" id="GO:0007234">
    <property type="term" value="P:osmosensory signaling via phosphorelay pathway"/>
    <property type="evidence" value="ECO:0007669"/>
    <property type="project" value="TreeGrafter"/>
</dbReference>
<dbReference type="GO" id="GO:0005524">
    <property type="term" value="F:ATP binding"/>
    <property type="evidence" value="ECO:0007669"/>
    <property type="project" value="UniProtKB-KW"/>
</dbReference>
<dbReference type="SUPFAM" id="SSF55874">
    <property type="entry name" value="ATPase domain of HSP90 chaperone/DNA topoisomerase II/histidine kinase"/>
    <property type="match status" value="1"/>
</dbReference>
<keyword evidence="10" id="KW-0902">Two-component regulatory system</keyword>
<dbReference type="PROSITE" id="PS50885">
    <property type="entry name" value="HAMP"/>
    <property type="match status" value="1"/>
</dbReference>
<name>A0A858QA68_9GAMM</name>